<dbReference type="Gene3D" id="3.10.450.50">
    <property type="match status" value="1"/>
</dbReference>
<dbReference type="PANTHER" id="PTHR12612">
    <property type="entry name" value="NUCLEAR TRANSPORT FACTOR 2"/>
    <property type="match status" value="1"/>
</dbReference>
<comment type="caution">
    <text evidence="3">The sequence shown here is derived from an EMBL/GenBank/DDBJ whole genome shotgun (WGS) entry which is preliminary data.</text>
</comment>
<evidence type="ECO:0000313" key="4">
    <source>
        <dbReference type="Proteomes" id="UP001365542"/>
    </source>
</evidence>
<feature type="compositionally biased region" description="Polar residues" evidence="1">
    <location>
        <begin position="20"/>
        <end position="29"/>
    </location>
</feature>
<name>A0AAV9WYX9_9PEZI</name>
<dbReference type="InterPro" id="IPR032710">
    <property type="entry name" value="NTF2-like_dom_sf"/>
</dbReference>
<dbReference type="InterPro" id="IPR002075">
    <property type="entry name" value="NTF2_dom"/>
</dbReference>
<dbReference type="EMBL" id="JAVHJO010000014">
    <property type="protein sequence ID" value="KAK6529049.1"/>
    <property type="molecule type" value="Genomic_DNA"/>
</dbReference>
<evidence type="ECO:0000256" key="1">
    <source>
        <dbReference type="SAM" id="MobiDB-lite"/>
    </source>
</evidence>
<dbReference type="InterPro" id="IPR045875">
    <property type="entry name" value="NTF2"/>
</dbReference>
<evidence type="ECO:0000259" key="2">
    <source>
        <dbReference type="PROSITE" id="PS50177"/>
    </source>
</evidence>
<sequence length="204" mass="22366">MSGFNPPRGPRQPSGHPNYGQRSGSSFYMTPNRRAPDPPLHKIQPGTGAFNQTNQSSPRQAQSSSGGTSMEDDVLIQLSYTAAKAFVQNYYNDLHTSRSTLTNYYTPTATISWNGNALTGGSDFQKLYETMPATTYEVQCFDAQPLVPNGRGQCSILLATNGYVKFGDDKDAPSRGFSESLILEPDNSTPVNFLITQQSVRFVF</sequence>
<evidence type="ECO:0000313" key="3">
    <source>
        <dbReference type="EMBL" id="KAK6529049.1"/>
    </source>
</evidence>
<proteinExistence type="predicted"/>
<feature type="domain" description="NTF2" evidence="2">
    <location>
        <begin position="82"/>
        <end position="202"/>
    </location>
</feature>
<reference evidence="3 4" key="1">
    <citation type="submission" date="2019-10" db="EMBL/GenBank/DDBJ databases">
        <authorList>
            <person name="Palmer J.M."/>
        </authorList>
    </citation>
    <scope>NUCLEOTIDE SEQUENCE [LARGE SCALE GENOMIC DNA]</scope>
    <source>
        <strain evidence="3 4">TWF694</strain>
    </source>
</reference>
<dbReference type="SUPFAM" id="SSF54427">
    <property type="entry name" value="NTF2-like"/>
    <property type="match status" value="1"/>
</dbReference>
<dbReference type="Proteomes" id="UP001365542">
    <property type="component" value="Unassembled WGS sequence"/>
</dbReference>
<accession>A0AAV9WYX9</accession>
<feature type="region of interest" description="Disordered" evidence="1">
    <location>
        <begin position="1"/>
        <end position="69"/>
    </location>
</feature>
<dbReference type="InterPro" id="IPR018222">
    <property type="entry name" value="Nuclear_transport_factor_2_euk"/>
</dbReference>
<dbReference type="AlphaFoldDB" id="A0AAV9WYX9"/>
<organism evidence="3 4">
    <name type="scientific">Orbilia ellipsospora</name>
    <dbReference type="NCBI Taxonomy" id="2528407"/>
    <lineage>
        <taxon>Eukaryota</taxon>
        <taxon>Fungi</taxon>
        <taxon>Dikarya</taxon>
        <taxon>Ascomycota</taxon>
        <taxon>Pezizomycotina</taxon>
        <taxon>Orbiliomycetes</taxon>
        <taxon>Orbiliales</taxon>
        <taxon>Orbiliaceae</taxon>
        <taxon>Orbilia</taxon>
    </lineage>
</organism>
<dbReference type="Pfam" id="PF02136">
    <property type="entry name" value="NTF2"/>
    <property type="match status" value="1"/>
</dbReference>
<dbReference type="PROSITE" id="PS50177">
    <property type="entry name" value="NTF2_DOMAIN"/>
    <property type="match status" value="1"/>
</dbReference>
<protein>
    <recommendedName>
        <fullName evidence="2">NTF2 domain-containing protein</fullName>
    </recommendedName>
</protein>
<dbReference type="GO" id="GO:0006913">
    <property type="term" value="P:nucleocytoplasmic transport"/>
    <property type="evidence" value="ECO:0007669"/>
    <property type="project" value="InterPro"/>
</dbReference>
<keyword evidence="4" id="KW-1185">Reference proteome</keyword>
<gene>
    <name evidence="3" type="ORF">TWF694_004268</name>
</gene>
<feature type="compositionally biased region" description="Polar residues" evidence="1">
    <location>
        <begin position="49"/>
        <end position="68"/>
    </location>
</feature>